<feature type="non-terminal residue" evidence="2">
    <location>
        <position position="42"/>
    </location>
</feature>
<dbReference type="AlphaFoldDB" id="A0ABD5EH71"/>
<dbReference type="EMBL" id="JAVRER010000085">
    <property type="protein sequence ID" value="MDT0419550.1"/>
    <property type="molecule type" value="Genomic_DNA"/>
</dbReference>
<reference evidence="3" key="1">
    <citation type="submission" date="2023-07" db="EMBL/GenBank/DDBJ databases">
        <title>30 novel species of actinomycetes from the DSMZ collection.</title>
        <authorList>
            <person name="Nouioui I."/>
        </authorList>
    </citation>
    <scope>NUCLEOTIDE SEQUENCE [LARGE SCALE GENOMIC DNA]</scope>
    <source>
        <strain evidence="3">DSM 41982</strain>
    </source>
</reference>
<organism evidence="2 3">
    <name type="scientific">Streptomyces evansiae</name>
    <dbReference type="NCBI Taxonomy" id="3075535"/>
    <lineage>
        <taxon>Bacteria</taxon>
        <taxon>Bacillati</taxon>
        <taxon>Actinomycetota</taxon>
        <taxon>Actinomycetes</taxon>
        <taxon>Kitasatosporales</taxon>
        <taxon>Streptomycetaceae</taxon>
        <taxon>Streptomyces</taxon>
    </lineage>
</organism>
<sequence length="42" mass="4644">MLTPSSSAHPAADPSRALGERRIKSFTPRRSRVTTAQAEHLR</sequence>
<comment type="caution">
    <text evidence="2">The sequence shown here is derived from an EMBL/GenBank/DDBJ whole genome shotgun (WGS) entry which is preliminary data.</text>
</comment>
<evidence type="ECO:0000313" key="2">
    <source>
        <dbReference type="EMBL" id="MDT0419550.1"/>
    </source>
</evidence>
<proteinExistence type="predicted"/>
<feature type="compositionally biased region" description="Low complexity" evidence="1">
    <location>
        <begin position="1"/>
        <end position="17"/>
    </location>
</feature>
<feature type="compositionally biased region" description="Polar residues" evidence="1">
    <location>
        <begin position="33"/>
        <end position="42"/>
    </location>
</feature>
<gene>
    <name evidence="2" type="ORF">RM574_29165</name>
</gene>
<feature type="region of interest" description="Disordered" evidence="1">
    <location>
        <begin position="1"/>
        <end position="42"/>
    </location>
</feature>
<dbReference type="Proteomes" id="UP001183607">
    <property type="component" value="Unassembled WGS sequence"/>
</dbReference>
<protein>
    <submittedName>
        <fullName evidence="2">tRNA (Guanosine(46)-N7)-methyltransferase TrmB</fullName>
    </submittedName>
</protein>
<evidence type="ECO:0000313" key="3">
    <source>
        <dbReference type="Proteomes" id="UP001183607"/>
    </source>
</evidence>
<evidence type="ECO:0000256" key="1">
    <source>
        <dbReference type="SAM" id="MobiDB-lite"/>
    </source>
</evidence>
<name>A0ABD5EH71_9ACTN</name>
<accession>A0ABD5EH71</accession>